<organism evidence="2 3">
    <name type="scientific">Kyrpidia spormannii</name>
    <dbReference type="NCBI Taxonomy" id="2055160"/>
    <lineage>
        <taxon>Bacteria</taxon>
        <taxon>Bacillati</taxon>
        <taxon>Bacillota</taxon>
        <taxon>Bacilli</taxon>
        <taxon>Bacillales</taxon>
        <taxon>Alicyclobacillaceae</taxon>
        <taxon>Kyrpidia</taxon>
    </lineage>
</organism>
<evidence type="ECO:0000259" key="1">
    <source>
        <dbReference type="SMART" id="SM00966"/>
    </source>
</evidence>
<dbReference type="Proteomes" id="UP000231932">
    <property type="component" value="Chromosome"/>
</dbReference>
<gene>
    <name evidence="2" type="ORF">CVV65_15695</name>
</gene>
<dbReference type="RefSeq" id="WP_100668943.1">
    <property type="nucleotide sequence ID" value="NZ_CP024955.1"/>
</dbReference>
<evidence type="ECO:0000313" key="2">
    <source>
        <dbReference type="EMBL" id="ATY86195.1"/>
    </source>
</evidence>
<protein>
    <submittedName>
        <fullName evidence="2">AbrB family transcriptional regulator</fullName>
    </submittedName>
</protein>
<dbReference type="SMART" id="SM00966">
    <property type="entry name" value="SpoVT_AbrB"/>
    <property type="match status" value="1"/>
</dbReference>
<feature type="domain" description="SpoVT-AbrB" evidence="1">
    <location>
        <begin position="9"/>
        <end position="56"/>
    </location>
</feature>
<dbReference type="InterPro" id="IPR037914">
    <property type="entry name" value="SpoVT-AbrB_sf"/>
</dbReference>
<dbReference type="AlphaFoldDB" id="A0A2K8NAQ3"/>
<dbReference type="OrthoDB" id="582905at2"/>
<accession>A0A2K8NAQ3</accession>
<dbReference type="EMBL" id="CP024955">
    <property type="protein sequence ID" value="ATY86195.1"/>
    <property type="molecule type" value="Genomic_DNA"/>
</dbReference>
<dbReference type="InterPro" id="IPR007159">
    <property type="entry name" value="SpoVT-AbrB_dom"/>
</dbReference>
<reference evidence="3" key="1">
    <citation type="submission" date="2017-11" db="EMBL/GenBank/DDBJ databases">
        <title>Complete Genome Sequence of Kyrpidia sp. Strain EA-1, a thermophilic, hydrogen-oxidizing Bacterium, isolated from the Azores.</title>
        <authorList>
            <person name="Reiner J.E."/>
            <person name="Lapp C.J."/>
            <person name="Bunk B."/>
            <person name="Gescher J."/>
        </authorList>
    </citation>
    <scope>NUCLEOTIDE SEQUENCE [LARGE SCALE GENOMIC DNA]</scope>
    <source>
        <strain evidence="3">EA-1</strain>
    </source>
</reference>
<keyword evidence="3" id="KW-1185">Reference proteome</keyword>
<dbReference type="GO" id="GO:0003677">
    <property type="term" value="F:DNA binding"/>
    <property type="evidence" value="ECO:0007669"/>
    <property type="project" value="InterPro"/>
</dbReference>
<dbReference type="Gene3D" id="2.10.260.10">
    <property type="match status" value="1"/>
</dbReference>
<dbReference type="SUPFAM" id="SSF89447">
    <property type="entry name" value="AbrB/MazE/MraZ-like"/>
    <property type="match status" value="1"/>
</dbReference>
<evidence type="ECO:0000313" key="3">
    <source>
        <dbReference type="Proteomes" id="UP000231932"/>
    </source>
</evidence>
<dbReference type="KEGG" id="kyr:CVV65_15695"/>
<name>A0A2K8NAQ3_9BACL</name>
<proteinExistence type="predicted"/>
<sequence>MRQVRRKVTRIGNSVGITFTKDALRALGLHMGDEVELTVNESNREIIIRKAPSIPLGLDPQFFEVLSAATIWVLGNVVIVG</sequence>